<dbReference type="PANTHER" id="PTHR43537">
    <property type="entry name" value="TRANSCRIPTIONAL REGULATOR, GNTR FAMILY"/>
    <property type="match status" value="1"/>
</dbReference>
<accession>A0ABQ0SCK5</accession>
<feature type="domain" description="HTH gntR-type" evidence="4">
    <location>
        <begin position="51"/>
        <end position="118"/>
    </location>
</feature>
<dbReference type="SMART" id="SM00345">
    <property type="entry name" value="HTH_GNTR"/>
    <property type="match status" value="1"/>
</dbReference>
<protein>
    <recommendedName>
        <fullName evidence="4">HTH gntR-type domain-containing protein</fullName>
    </recommendedName>
</protein>
<name>A0ABQ0SCK5_NOVHA</name>
<comment type="caution">
    <text evidence="5">The sequence shown here is derived from an EMBL/GenBank/DDBJ whole genome shotgun (WGS) entry which is preliminary data.</text>
</comment>
<dbReference type="Pfam" id="PF00392">
    <property type="entry name" value="GntR"/>
    <property type="match status" value="1"/>
</dbReference>
<keyword evidence="2" id="KW-0238">DNA-binding</keyword>
<dbReference type="InterPro" id="IPR036388">
    <property type="entry name" value="WH-like_DNA-bd_sf"/>
</dbReference>
<keyword evidence="6" id="KW-1185">Reference proteome</keyword>
<dbReference type="InterPro" id="IPR011711">
    <property type="entry name" value="GntR_C"/>
</dbReference>
<dbReference type="EMBL" id="BJNN01000046">
    <property type="protein sequence ID" value="GEC62945.1"/>
    <property type="molecule type" value="Genomic_DNA"/>
</dbReference>
<dbReference type="PROSITE" id="PS50949">
    <property type="entry name" value="HTH_GNTR"/>
    <property type="match status" value="1"/>
</dbReference>
<dbReference type="InterPro" id="IPR036390">
    <property type="entry name" value="WH_DNA-bd_sf"/>
</dbReference>
<dbReference type="SUPFAM" id="SSF48008">
    <property type="entry name" value="GntR ligand-binding domain-like"/>
    <property type="match status" value="1"/>
</dbReference>
<dbReference type="CDD" id="cd07377">
    <property type="entry name" value="WHTH_GntR"/>
    <property type="match status" value="1"/>
</dbReference>
<evidence type="ECO:0000259" key="4">
    <source>
        <dbReference type="PROSITE" id="PS50949"/>
    </source>
</evidence>
<dbReference type="InterPro" id="IPR008920">
    <property type="entry name" value="TF_FadR/GntR_C"/>
</dbReference>
<dbReference type="Gene3D" id="1.20.120.530">
    <property type="entry name" value="GntR ligand-binding domain-like"/>
    <property type="match status" value="1"/>
</dbReference>
<evidence type="ECO:0000256" key="3">
    <source>
        <dbReference type="ARBA" id="ARBA00023163"/>
    </source>
</evidence>
<evidence type="ECO:0000313" key="5">
    <source>
        <dbReference type="EMBL" id="GEC62945.1"/>
    </source>
</evidence>
<evidence type="ECO:0000313" key="6">
    <source>
        <dbReference type="Proteomes" id="UP000319478"/>
    </source>
</evidence>
<dbReference type="Gene3D" id="1.10.10.10">
    <property type="entry name" value="Winged helix-like DNA-binding domain superfamily/Winged helix DNA-binding domain"/>
    <property type="match status" value="1"/>
</dbReference>
<organism evidence="5 6">
    <name type="scientific">Novacetimonas hansenii</name>
    <name type="common">Komagataeibacter hansenii</name>
    <dbReference type="NCBI Taxonomy" id="436"/>
    <lineage>
        <taxon>Bacteria</taxon>
        <taxon>Pseudomonadati</taxon>
        <taxon>Pseudomonadota</taxon>
        <taxon>Alphaproteobacteria</taxon>
        <taxon>Acetobacterales</taxon>
        <taxon>Acetobacteraceae</taxon>
        <taxon>Novacetimonas</taxon>
    </lineage>
</organism>
<dbReference type="SUPFAM" id="SSF46785">
    <property type="entry name" value="Winged helix' DNA-binding domain"/>
    <property type="match status" value="1"/>
</dbReference>
<sequence length="265" mass="29035">MAGEGEAPGAYVREIAISPSALRWGHDHLARGNICMLPSAIFDVETGQKRGAASIVVGAALRNAILTGQLPAGQALPQSELAGGFGTSIIPVREALKQLEAEGLVTFLPNRGAMVTGMTEQDIIEYSEIRASLEEMAARHAVSHMSRMDLARVEDAYDAFVEGAANATSKHDSGDLNRAFHNAIYVAAQRPRLLEMIDDLHIRLNRYIRSHLEIEGRKLVTDREHAEIMQACRRRDGDAVANLTRRHILEAADISIRVIRERAQS</sequence>
<evidence type="ECO:0000256" key="1">
    <source>
        <dbReference type="ARBA" id="ARBA00023015"/>
    </source>
</evidence>
<dbReference type="InterPro" id="IPR000524">
    <property type="entry name" value="Tscrpt_reg_HTH_GntR"/>
</dbReference>
<proteinExistence type="predicted"/>
<gene>
    <name evidence="5" type="ORF">GHA01_07940</name>
</gene>
<keyword evidence="1" id="KW-0805">Transcription regulation</keyword>
<dbReference type="Proteomes" id="UP000319478">
    <property type="component" value="Unassembled WGS sequence"/>
</dbReference>
<reference evidence="5 6" key="1">
    <citation type="submission" date="2019-06" db="EMBL/GenBank/DDBJ databases">
        <title>Whole genome shotgun sequence of Komagataeibacter hansenii NBRC 14820.</title>
        <authorList>
            <person name="Hosoyama A."/>
            <person name="Uohara A."/>
            <person name="Ohji S."/>
            <person name="Ichikawa N."/>
        </authorList>
    </citation>
    <scope>NUCLEOTIDE SEQUENCE [LARGE SCALE GENOMIC DNA]</scope>
    <source>
        <strain evidence="5 6">NBRC 14820</strain>
    </source>
</reference>
<dbReference type="SMART" id="SM00895">
    <property type="entry name" value="FCD"/>
    <property type="match status" value="1"/>
</dbReference>
<dbReference type="Pfam" id="PF07729">
    <property type="entry name" value="FCD"/>
    <property type="match status" value="1"/>
</dbReference>
<dbReference type="PANTHER" id="PTHR43537:SF41">
    <property type="entry name" value="TRANSCRIPTIONAL REGULATORY PROTEIN"/>
    <property type="match status" value="1"/>
</dbReference>
<keyword evidence="3" id="KW-0804">Transcription</keyword>
<evidence type="ECO:0000256" key="2">
    <source>
        <dbReference type="ARBA" id="ARBA00023125"/>
    </source>
</evidence>